<reference evidence="1 2" key="1">
    <citation type="submission" date="2019-06" db="EMBL/GenBank/DDBJ databases">
        <title>Whole genome shotgun sequence of Gluconobacter roseus NBRC 3990.</title>
        <authorList>
            <person name="Hosoyama A."/>
            <person name="Uohara A."/>
            <person name="Ohji S."/>
            <person name="Ichikawa N."/>
        </authorList>
    </citation>
    <scope>NUCLEOTIDE SEQUENCE [LARGE SCALE GENOMIC DNA]</scope>
    <source>
        <strain evidence="1 2">NBRC 3990</strain>
    </source>
</reference>
<proteinExistence type="predicted"/>
<evidence type="ECO:0000313" key="1">
    <source>
        <dbReference type="EMBL" id="GEB02446.1"/>
    </source>
</evidence>
<organism evidence="1 2">
    <name type="scientific">Gluconobacter roseus NBRC 3990</name>
    <dbReference type="NCBI Taxonomy" id="1307950"/>
    <lineage>
        <taxon>Bacteria</taxon>
        <taxon>Pseudomonadati</taxon>
        <taxon>Pseudomonadota</taxon>
        <taxon>Alphaproteobacteria</taxon>
        <taxon>Acetobacterales</taxon>
        <taxon>Acetobacteraceae</taxon>
        <taxon>Gluconobacter</taxon>
    </lineage>
</organism>
<keyword evidence="2" id="KW-1185">Reference proteome</keyword>
<dbReference type="EMBL" id="BJLY01000001">
    <property type="protein sequence ID" value="GEB02446.1"/>
    <property type="molecule type" value="Genomic_DNA"/>
</dbReference>
<dbReference type="Proteomes" id="UP000320772">
    <property type="component" value="Unassembled WGS sequence"/>
</dbReference>
<dbReference type="AlphaFoldDB" id="A0A4Y3M2X6"/>
<protein>
    <submittedName>
        <fullName evidence="1">Uncharacterized protein</fullName>
    </submittedName>
</protein>
<evidence type="ECO:0000313" key="2">
    <source>
        <dbReference type="Proteomes" id="UP000320772"/>
    </source>
</evidence>
<comment type="caution">
    <text evidence="1">The sequence shown here is derived from an EMBL/GenBank/DDBJ whole genome shotgun (WGS) entry which is preliminary data.</text>
</comment>
<name>A0A4Y3M2X6_9PROT</name>
<accession>A0A4Y3M2X6</accession>
<sequence>MNLAACLSLWNSSDSYTGNRPGLSPTTGAQIASYNAFDAVVVDNGTKSTTPKVVASAAFTSADGVKHSVFFDSGSVWISPVLSTADRAKLKQHQTIISNVSTPDYVNRLDSYGTYAVNGFSGMLNNWSFSLPCPSAFTGTSVCDQLDVDTWVIPGSGNAATTNPQTYATTASNLDTHYDAGATSPAIYLGARTKQFNHLLTCELGDFDTAPADAGSDAQHSLMRECENGEYDDELHTAISGKYHFNGLTIGVDSHTKGTQWVDGTAQTDGYNAWPDKTSWGIYLGGQLPNLLELSPFTSDFVKAIAGNTFNVTNPISAGSSPGDTALMSSLFKNAGTSSMALNQWEQCDAASGATCPDHNAMSLRIGLRVGGTVGSMTDGAAGANMAFSGDGSLKLCTASGTCATQSSSGDWEFKGAIVMNNNWLKMAGQAILMASSSAPGAPYILIQTNSKGEVNPSYGGGASGAYVSPGYPYADLPGVASGTSTPTTGAQLYCTDCYSSSNSAKTKGIPVWWNGSVWTDALGQEVQH</sequence>
<gene>
    <name evidence="1" type="ORF">GRO01_00220</name>
</gene>